<sequence length="40" mass="4579">MMPDQILMSPSGIVLPDSLRLSTLRVCDIRRLTKPMLHEN</sequence>
<organism evidence="1 2">
    <name type="scientific">Salmonella diarizonae</name>
    <dbReference type="NCBI Taxonomy" id="59204"/>
    <lineage>
        <taxon>Bacteria</taxon>
        <taxon>Pseudomonadati</taxon>
        <taxon>Pseudomonadota</taxon>
        <taxon>Gammaproteobacteria</taxon>
        <taxon>Enterobacterales</taxon>
        <taxon>Enterobacteriaceae</taxon>
        <taxon>Salmonella</taxon>
    </lineage>
</organism>
<name>A0A379TWI9_SALDZ</name>
<gene>
    <name evidence="1" type="ORF">NCTC10060_00913</name>
</gene>
<evidence type="ECO:0000313" key="1">
    <source>
        <dbReference type="EMBL" id="SUG53849.1"/>
    </source>
</evidence>
<dbReference type="AlphaFoldDB" id="A0A379TWI9"/>
<evidence type="ECO:0000313" key="2">
    <source>
        <dbReference type="Proteomes" id="UP000254633"/>
    </source>
</evidence>
<protein>
    <submittedName>
        <fullName evidence="1">Uncharacterized protein</fullName>
    </submittedName>
</protein>
<reference evidence="1 2" key="1">
    <citation type="submission" date="2018-06" db="EMBL/GenBank/DDBJ databases">
        <authorList>
            <consortium name="Pathogen Informatics"/>
            <person name="Doyle S."/>
        </authorList>
    </citation>
    <scope>NUCLEOTIDE SEQUENCE [LARGE SCALE GENOMIC DNA]</scope>
    <source>
        <strain evidence="1 2">NCTC10060</strain>
    </source>
</reference>
<accession>A0A379TWI9</accession>
<dbReference type="Proteomes" id="UP000254633">
    <property type="component" value="Unassembled WGS sequence"/>
</dbReference>
<dbReference type="EMBL" id="UGXH01000003">
    <property type="protein sequence ID" value="SUG53849.1"/>
    <property type="molecule type" value="Genomic_DNA"/>
</dbReference>
<proteinExistence type="predicted"/>